<evidence type="ECO:0000313" key="6">
    <source>
        <dbReference type="Proteomes" id="UP000257200"/>
    </source>
</evidence>
<dbReference type="STRING" id="80966.ENSAPOP00000005004"/>
<reference evidence="5" key="1">
    <citation type="submission" date="2025-08" db="UniProtKB">
        <authorList>
            <consortium name="Ensembl"/>
        </authorList>
    </citation>
    <scope>IDENTIFICATION</scope>
</reference>
<feature type="active site" description="Charge relay system" evidence="2">
    <location>
        <position position="363"/>
    </location>
</feature>
<dbReference type="InterPro" id="IPR006862">
    <property type="entry name" value="Thio_Ohase/aa_AcTrfase"/>
</dbReference>
<accession>A0A3Q1EML3</accession>
<dbReference type="Pfam" id="PF08840">
    <property type="entry name" value="BAAT_C"/>
    <property type="match status" value="1"/>
</dbReference>
<protein>
    <submittedName>
        <fullName evidence="5">Acyl-coenzyme A thioesterase 1-like</fullName>
    </submittedName>
</protein>
<feature type="domain" description="Acyl-CoA thioester hydrolase/bile acid-CoA amino acid N-acetyltransferase" evidence="3">
    <location>
        <begin position="26"/>
        <end position="148"/>
    </location>
</feature>
<dbReference type="PIRSF" id="PIRSF016521">
    <property type="entry name" value="Acyl-CoA_hydro"/>
    <property type="match status" value="1"/>
</dbReference>
<proteinExistence type="inferred from homology"/>
<dbReference type="Pfam" id="PF04775">
    <property type="entry name" value="Bile_Hydr_Trans"/>
    <property type="match status" value="1"/>
</dbReference>
<dbReference type="Proteomes" id="UP000257200">
    <property type="component" value="Unplaced"/>
</dbReference>
<reference evidence="5" key="2">
    <citation type="submission" date="2025-09" db="UniProtKB">
        <authorList>
            <consortium name="Ensembl"/>
        </authorList>
    </citation>
    <scope>IDENTIFICATION</scope>
</reference>
<dbReference type="GO" id="GO:0006637">
    <property type="term" value="P:acyl-CoA metabolic process"/>
    <property type="evidence" value="ECO:0007669"/>
    <property type="project" value="InterPro"/>
</dbReference>
<evidence type="ECO:0000259" key="3">
    <source>
        <dbReference type="Pfam" id="PF04775"/>
    </source>
</evidence>
<dbReference type="Gene3D" id="2.60.40.2240">
    <property type="entry name" value="Acyl-CoA thioester hydrolase/BAAT N-terminal domain"/>
    <property type="match status" value="1"/>
</dbReference>
<dbReference type="InParanoid" id="A0A3Q1EML3"/>
<comment type="similarity">
    <text evidence="1">Belongs to the C/M/P thioester hydrolase family.</text>
</comment>
<dbReference type="SUPFAM" id="SSF53474">
    <property type="entry name" value="alpha/beta-Hydrolases"/>
    <property type="match status" value="1"/>
</dbReference>
<evidence type="ECO:0000313" key="5">
    <source>
        <dbReference type="Ensembl" id="ENSAPOP00000005004.1"/>
    </source>
</evidence>
<dbReference type="InterPro" id="IPR014940">
    <property type="entry name" value="BAAT_C"/>
</dbReference>
<feature type="active site" description="Charge relay system" evidence="2">
    <location>
        <position position="329"/>
    </location>
</feature>
<dbReference type="PANTHER" id="PTHR10824">
    <property type="entry name" value="ACYL-COENZYME A THIOESTERASE-RELATED"/>
    <property type="match status" value="1"/>
</dbReference>
<dbReference type="Gene3D" id="3.40.50.1820">
    <property type="entry name" value="alpha/beta hydrolase"/>
    <property type="match status" value="1"/>
</dbReference>
<keyword evidence="6" id="KW-1185">Reference proteome</keyword>
<dbReference type="AlphaFoldDB" id="A0A3Q1EML3"/>
<dbReference type="FunCoup" id="A0A3Q1EML3">
    <property type="interactions" value="269"/>
</dbReference>
<evidence type="ECO:0000256" key="2">
    <source>
        <dbReference type="PIRSR" id="PIRSR016521-1"/>
    </source>
</evidence>
<dbReference type="InterPro" id="IPR029058">
    <property type="entry name" value="AB_hydrolase_fold"/>
</dbReference>
<organism evidence="5 6">
    <name type="scientific">Acanthochromis polyacanthus</name>
    <name type="common">spiny chromis</name>
    <dbReference type="NCBI Taxonomy" id="80966"/>
    <lineage>
        <taxon>Eukaryota</taxon>
        <taxon>Metazoa</taxon>
        <taxon>Chordata</taxon>
        <taxon>Craniata</taxon>
        <taxon>Vertebrata</taxon>
        <taxon>Euteleostomi</taxon>
        <taxon>Actinopterygii</taxon>
        <taxon>Neopterygii</taxon>
        <taxon>Teleostei</taxon>
        <taxon>Neoteleostei</taxon>
        <taxon>Acanthomorphata</taxon>
        <taxon>Ovalentaria</taxon>
        <taxon>Pomacentridae</taxon>
        <taxon>Acanthochromis</taxon>
    </lineage>
</organism>
<evidence type="ECO:0000256" key="1">
    <source>
        <dbReference type="ARBA" id="ARBA00006538"/>
    </source>
</evidence>
<evidence type="ECO:0000259" key="4">
    <source>
        <dbReference type="Pfam" id="PF08840"/>
    </source>
</evidence>
<dbReference type="GeneTree" id="ENSGT01010000222336"/>
<dbReference type="InterPro" id="IPR016662">
    <property type="entry name" value="Acyl-CoA_thioEstase_long-chain"/>
</dbReference>
<dbReference type="GO" id="GO:0047617">
    <property type="term" value="F:fatty acyl-CoA hydrolase activity"/>
    <property type="evidence" value="ECO:0007669"/>
    <property type="project" value="TreeGrafter"/>
</dbReference>
<name>A0A3Q1EML3_9TELE</name>
<dbReference type="InterPro" id="IPR042490">
    <property type="entry name" value="Thio_Ohase/BAAT_N"/>
</dbReference>
<dbReference type="GO" id="GO:0006631">
    <property type="term" value="P:fatty acid metabolic process"/>
    <property type="evidence" value="ECO:0007669"/>
    <property type="project" value="TreeGrafter"/>
</dbReference>
<feature type="active site" description="Charge relay system" evidence="2">
    <location>
        <position position="234"/>
    </location>
</feature>
<dbReference type="FunFam" id="3.40.50.1820:FF:000024">
    <property type="entry name" value="acyl-coenzyme A thioesterase 4"/>
    <property type="match status" value="1"/>
</dbReference>
<feature type="domain" description="BAAT/Acyl-CoA thioester hydrolase C-terminal" evidence="4">
    <location>
        <begin position="205"/>
        <end position="414"/>
    </location>
</feature>
<dbReference type="Ensembl" id="ENSAPOT00000009080.1">
    <property type="protein sequence ID" value="ENSAPOP00000005004.1"/>
    <property type="gene ID" value="ENSAPOG00000006777.1"/>
</dbReference>
<dbReference type="PANTHER" id="PTHR10824:SF17">
    <property type="entry name" value="ACYL-COENZYME A THIOESTERASE 6"/>
    <property type="match status" value="1"/>
</dbReference>
<sequence>YGSPQTYKMSSQVRLRLLPSARCLYDEPVQVKVAGLKSRQLVTMRARLTDDKGVMFSSSATYRADGNGKIHLDRDPSLSGSYVGVEHMGLLWSMKPDTLHRYFHKSRILNPVMVMFSVHEEGDSKMLAEVTNERLLIGDGVSRILVEERNVCGVLYTPTGGGPFPAVLDLSSTRSEKRACLLANKGFVVLNLTLFTDKPSKIKEMHLDYFEEAVNFLKQHSKVGSKGIGVISRSKGGDIALSLAAFVPGVEAVVCINGCNANTAFPLYYKKRLILPPLSFDFKKFIPTESGAVIGMHVLDNPLAEENKDTLIPIERAKGHFLFVASEDDLNWDSKTYMDQMVERLKRHGKDNFESVCYPGAGHLLEPPYGPHCESCPHYLSDKPGMWGGESRSHAAAEVHMWKKIQEFFRTHLKAGHKATNHGTFLLKKKSL</sequence>